<protein>
    <submittedName>
        <fullName evidence="1">Uncharacterized protein</fullName>
    </submittedName>
</protein>
<evidence type="ECO:0000313" key="1">
    <source>
        <dbReference type="EMBL" id="KAL3308132.1"/>
    </source>
</evidence>
<comment type="caution">
    <text evidence="1">The sequence shown here is derived from an EMBL/GenBank/DDBJ whole genome shotgun (WGS) entry which is preliminary data.</text>
</comment>
<gene>
    <name evidence="1" type="ORF">Ciccas_013342</name>
</gene>
<organism evidence="1 2">
    <name type="scientific">Cichlidogyrus casuarinus</name>
    <dbReference type="NCBI Taxonomy" id="1844966"/>
    <lineage>
        <taxon>Eukaryota</taxon>
        <taxon>Metazoa</taxon>
        <taxon>Spiralia</taxon>
        <taxon>Lophotrochozoa</taxon>
        <taxon>Platyhelminthes</taxon>
        <taxon>Monogenea</taxon>
        <taxon>Monopisthocotylea</taxon>
        <taxon>Dactylogyridea</taxon>
        <taxon>Ancyrocephalidae</taxon>
        <taxon>Cichlidogyrus</taxon>
    </lineage>
</organism>
<dbReference type="EMBL" id="JBJKFK010005801">
    <property type="protein sequence ID" value="KAL3308132.1"/>
    <property type="molecule type" value="Genomic_DNA"/>
</dbReference>
<proteinExistence type="predicted"/>
<dbReference type="Proteomes" id="UP001626550">
    <property type="component" value="Unassembled WGS sequence"/>
</dbReference>
<sequence>MNGPVELCICAMSGKDQLNYINVPGKGKLQTQIYETRMRIHCFFDEDEKNWLRLPIAWELYSRPTQELIALIKVSSTIFDFAHTNNALMCRCE</sequence>
<reference evidence="1 2" key="1">
    <citation type="submission" date="2024-11" db="EMBL/GenBank/DDBJ databases">
        <title>Adaptive evolution of stress response genes in parasites aligns with host niche diversity.</title>
        <authorList>
            <person name="Hahn C."/>
            <person name="Resl P."/>
        </authorList>
    </citation>
    <scope>NUCLEOTIDE SEQUENCE [LARGE SCALE GENOMIC DNA]</scope>
    <source>
        <strain evidence="1">EGGRZ-B1_66</strain>
        <tissue evidence="1">Body</tissue>
    </source>
</reference>
<name>A0ABD2PKU6_9PLAT</name>
<keyword evidence="2" id="KW-1185">Reference proteome</keyword>
<dbReference type="AlphaFoldDB" id="A0ABD2PKU6"/>
<accession>A0ABD2PKU6</accession>
<evidence type="ECO:0000313" key="2">
    <source>
        <dbReference type="Proteomes" id="UP001626550"/>
    </source>
</evidence>